<proteinExistence type="predicted"/>
<comment type="caution">
    <text evidence="1">The sequence shown here is derived from an EMBL/GenBank/DDBJ whole genome shotgun (WGS) entry which is preliminary data.</text>
</comment>
<protein>
    <submittedName>
        <fullName evidence="1">Uncharacterized protein</fullName>
    </submittedName>
</protein>
<dbReference type="EMBL" id="JBFXLR010000003">
    <property type="protein sequence ID" value="KAL2859243.1"/>
    <property type="molecule type" value="Genomic_DNA"/>
</dbReference>
<accession>A0ABR4L6Z2</accession>
<organism evidence="1 2">
    <name type="scientific">Aspergillus pseudodeflectus</name>
    <dbReference type="NCBI Taxonomy" id="176178"/>
    <lineage>
        <taxon>Eukaryota</taxon>
        <taxon>Fungi</taxon>
        <taxon>Dikarya</taxon>
        <taxon>Ascomycota</taxon>
        <taxon>Pezizomycotina</taxon>
        <taxon>Eurotiomycetes</taxon>
        <taxon>Eurotiomycetidae</taxon>
        <taxon>Eurotiales</taxon>
        <taxon>Aspergillaceae</taxon>
        <taxon>Aspergillus</taxon>
        <taxon>Aspergillus subgen. Nidulantes</taxon>
    </lineage>
</organism>
<dbReference type="GeneID" id="98153609"/>
<sequence>MASFDLGENHETKTYINMVALLCADCQNKRRRATELQFGVIIGLHQKALVILHSDTDRARNGFRSAYIDEWICKGTRHISEALCICRKGLLSD</sequence>
<reference evidence="1 2" key="1">
    <citation type="submission" date="2024-07" db="EMBL/GenBank/DDBJ databases">
        <title>Section-level genome sequencing and comparative genomics of Aspergillus sections Usti and Cavernicolus.</title>
        <authorList>
            <consortium name="Lawrence Berkeley National Laboratory"/>
            <person name="Nybo J.L."/>
            <person name="Vesth T.C."/>
            <person name="Theobald S."/>
            <person name="Frisvad J.C."/>
            <person name="Larsen T.O."/>
            <person name="Kjaerboelling I."/>
            <person name="Rothschild-Mancinelli K."/>
            <person name="Lyhne E.K."/>
            <person name="Kogle M.E."/>
            <person name="Barry K."/>
            <person name="Clum A."/>
            <person name="Na H."/>
            <person name="Ledsgaard L."/>
            <person name="Lin J."/>
            <person name="Lipzen A."/>
            <person name="Kuo A."/>
            <person name="Riley R."/>
            <person name="Mondo S."/>
            <person name="LaButti K."/>
            <person name="Haridas S."/>
            <person name="Pangalinan J."/>
            <person name="Salamov A.A."/>
            <person name="Simmons B.A."/>
            <person name="Magnuson J.K."/>
            <person name="Chen J."/>
            <person name="Drula E."/>
            <person name="Henrissat B."/>
            <person name="Wiebenga A."/>
            <person name="Lubbers R.J."/>
            <person name="Gomes A.C."/>
            <person name="Macurrencykelacurrency M.R."/>
            <person name="Stajich J."/>
            <person name="Grigoriev I.V."/>
            <person name="Mortensen U.H."/>
            <person name="De vries R.P."/>
            <person name="Baker S.E."/>
            <person name="Andersen M.R."/>
        </authorList>
    </citation>
    <scope>NUCLEOTIDE SEQUENCE [LARGE SCALE GENOMIC DNA]</scope>
    <source>
        <strain evidence="1 2">CBS 756.74</strain>
    </source>
</reference>
<keyword evidence="2" id="KW-1185">Reference proteome</keyword>
<dbReference type="Proteomes" id="UP001610444">
    <property type="component" value="Unassembled WGS sequence"/>
</dbReference>
<gene>
    <name evidence="1" type="ORF">BJX68DRAFT_226034</name>
</gene>
<dbReference type="RefSeq" id="XP_070904177.1">
    <property type="nucleotide sequence ID" value="XM_071038445.1"/>
</dbReference>
<evidence type="ECO:0000313" key="2">
    <source>
        <dbReference type="Proteomes" id="UP001610444"/>
    </source>
</evidence>
<name>A0ABR4L6Z2_9EURO</name>
<evidence type="ECO:0000313" key="1">
    <source>
        <dbReference type="EMBL" id="KAL2859243.1"/>
    </source>
</evidence>